<organism evidence="1 2">
    <name type="scientific">Trifolium pratense</name>
    <name type="common">Red clover</name>
    <dbReference type="NCBI Taxonomy" id="57577"/>
    <lineage>
        <taxon>Eukaryota</taxon>
        <taxon>Viridiplantae</taxon>
        <taxon>Streptophyta</taxon>
        <taxon>Embryophyta</taxon>
        <taxon>Tracheophyta</taxon>
        <taxon>Spermatophyta</taxon>
        <taxon>Magnoliopsida</taxon>
        <taxon>eudicotyledons</taxon>
        <taxon>Gunneridae</taxon>
        <taxon>Pentapetalae</taxon>
        <taxon>rosids</taxon>
        <taxon>fabids</taxon>
        <taxon>Fabales</taxon>
        <taxon>Fabaceae</taxon>
        <taxon>Papilionoideae</taxon>
        <taxon>50 kb inversion clade</taxon>
        <taxon>NPAAA clade</taxon>
        <taxon>Hologalegina</taxon>
        <taxon>IRL clade</taxon>
        <taxon>Trifolieae</taxon>
        <taxon>Trifolium</taxon>
    </lineage>
</organism>
<dbReference type="Proteomes" id="UP001177021">
    <property type="component" value="Unassembled WGS sequence"/>
</dbReference>
<gene>
    <name evidence="1" type="ORF">MILVUS5_LOCUS1328</name>
</gene>
<keyword evidence="2" id="KW-1185">Reference proteome</keyword>
<name>A0ACB0IBI2_TRIPR</name>
<comment type="caution">
    <text evidence="1">The sequence shown here is derived from an EMBL/GenBank/DDBJ whole genome shotgun (WGS) entry which is preliminary data.</text>
</comment>
<accession>A0ACB0IBI2</accession>
<proteinExistence type="predicted"/>
<reference evidence="1" key="1">
    <citation type="submission" date="2023-10" db="EMBL/GenBank/DDBJ databases">
        <authorList>
            <person name="Rodriguez Cubillos JULIANA M."/>
            <person name="De Vega J."/>
        </authorList>
    </citation>
    <scope>NUCLEOTIDE SEQUENCE</scope>
</reference>
<protein>
    <submittedName>
        <fullName evidence="1">Uncharacterized protein</fullName>
    </submittedName>
</protein>
<sequence length="738" mass="82278">MGLTIMSQASIPLKYWDHSFTQSVFLINRLPSSALPTHTSPYHALYNVIPSYTDIKIFGCSCFPHLRPYNKHKFQLRSSQCVYLGVSPQHKGHKCLSADGRIYISKDVKFDELTFPYSKLFKTCVASSSSCDTPSSSYPATIPIYDLSSQTNTTPTHSLNMSNHSNFSNNPSISLNHTNSPTSTSSSNTSPSPSPPPSNIQPPDDNPPPINNAPAWIPTPTPEPITVVSNHNNHPMVTRGKTGNLKPKAFLTQLEPKTVDMHLLILNGCRWIFRVKENPDGSVNKFKARLVAKGFHQIAGYDFTETFSPVIKPITIRIILTLAVTNKWTVQQIDINNAFLNGFLQEEVYMVQPPGFEHSDKTLVCKLNRSLYGLKQAPRAWYERLTAALITFGFTKSRCDPSLLVYDLNGSTIYVLIYVDDILITGSAPQLIQDLINKLHQQFSLKQLGQLDYFLGIEVHHLASGAILLNQAKYIRDLLCKANMDEANGIGSPMVSTCRLSKFGTDSLADPTMYRSIVGALQYATLTRPDIAFSVNKVAQFMAHPLETHWKAVKRILRYLKGSLSHGLLIQPAIQGPPYSLRAYSDADWATDQDDRRSVSGSCIYFGPNLIAWSSKKQQLVARSSREAEYRSMANTAAELLWIQSLLSELKVQFLVPTLLCDNLSAVALTHNPILHSRTKHIELDIHFVREKVLAKKLNVLHVPAADQLADSFTKPLSPANYGTIRNKLKVFSSQQPP</sequence>
<dbReference type="EMBL" id="CASHSV030000001">
    <property type="protein sequence ID" value="CAJ2629315.1"/>
    <property type="molecule type" value="Genomic_DNA"/>
</dbReference>
<evidence type="ECO:0000313" key="2">
    <source>
        <dbReference type="Proteomes" id="UP001177021"/>
    </source>
</evidence>
<evidence type="ECO:0000313" key="1">
    <source>
        <dbReference type="EMBL" id="CAJ2629315.1"/>
    </source>
</evidence>